<dbReference type="Pfam" id="PF00528">
    <property type="entry name" value="BPD_transp_1"/>
    <property type="match status" value="1"/>
</dbReference>
<feature type="transmembrane region" description="Helical" evidence="7">
    <location>
        <begin position="156"/>
        <end position="179"/>
    </location>
</feature>
<dbReference type="InterPro" id="IPR000515">
    <property type="entry name" value="MetI-like"/>
</dbReference>
<feature type="transmembrane region" description="Helical" evidence="7">
    <location>
        <begin position="12"/>
        <end position="31"/>
    </location>
</feature>
<dbReference type="OrthoDB" id="59172at2"/>
<evidence type="ECO:0000256" key="4">
    <source>
        <dbReference type="ARBA" id="ARBA00022692"/>
    </source>
</evidence>
<keyword evidence="10" id="KW-1185">Reference proteome</keyword>
<feature type="domain" description="ABC transmembrane type-1" evidence="8">
    <location>
        <begin position="69"/>
        <end position="283"/>
    </location>
</feature>
<sequence length="294" mass="33759">MSFRLRRSVTAYLMLLPTLVLIGVFVVYPIVDSFIISFYKWDMLSANKPFVGLQNYVYIFEDPLFHTALKNTVLYVVFFVPIVLALGLLTAVLLNAKIRLLPLFRTAFFIPYVTSLAATGIVWQWIFNDQFGLLNYFLERAGLHPQDWLNDPRWTLFNIITIGVWQNLGYVAVIFLAGLQNISREYYEAADVDGATPWQKFARITLPLLSPTTYFLLILTTIEAFKVFLQIYVLYGETAGPNNSGMTLLYYMFTKGFGDYRMGYACASAYVLFLIVFVFTLAQMALSRRVHYEA</sequence>
<dbReference type="PANTHER" id="PTHR30193">
    <property type="entry name" value="ABC TRANSPORTER PERMEASE PROTEIN"/>
    <property type="match status" value="1"/>
</dbReference>
<evidence type="ECO:0000313" key="9">
    <source>
        <dbReference type="EMBL" id="SFU71715.1"/>
    </source>
</evidence>
<dbReference type="SUPFAM" id="SSF161098">
    <property type="entry name" value="MetI-like"/>
    <property type="match status" value="1"/>
</dbReference>
<keyword evidence="3" id="KW-1003">Cell membrane</keyword>
<organism evidence="9 10">
    <name type="scientific">Alicyclobacillus macrosporangiidus</name>
    <dbReference type="NCBI Taxonomy" id="392015"/>
    <lineage>
        <taxon>Bacteria</taxon>
        <taxon>Bacillati</taxon>
        <taxon>Bacillota</taxon>
        <taxon>Bacilli</taxon>
        <taxon>Bacillales</taxon>
        <taxon>Alicyclobacillaceae</taxon>
        <taxon>Alicyclobacillus</taxon>
    </lineage>
</organism>
<gene>
    <name evidence="9" type="ORF">SAMN05421543_106192</name>
</gene>
<dbReference type="GO" id="GO:0055085">
    <property type="term" value="P:transmembrane transport"/>
    <property type="evidence" value="ECO:0007669"/>
    <property type="project" value="InterPro"/>
</dbReference>
<protein>
    <submittedName>
        <fullName evidence="9">Multiple sugar transport system permease protein</fullName>
    </submittedName>
</protein>
<evidence type="ECO:0000256" key="7">
    <source>
        <dbReference type="RuleBase" id="RU363032"/>
    </source>
</evidence>
<dbReference type="RefSeq" id="WP_074951142.1">
    <property type="nucleotide sequence ID" value="NZ_FPBV01000006.1"/>
</dbReference>
<dbReference type="AlphaFoldDB" id="A0A1I7IFL0"/>
<accession>A0A1I7IFL0</accession>
<evidence type="ECO:0000256" key="2">
    <source>
        <dbReference type="ARBA" id="ARBA00022448"/>
    </source>
</evidence>
<dbReference type="CDD" id="cd06261">
    <property type="entry name" value="TM_PBP2"/>
    <property type="match status" value="1"/>
</dbReference>
<dbReference type="STRING" id="392015.SAMN05421543_106192"/>
<dbReference type="eggNOG" id="COG1175">
    <property type="taxonomic scope" value="Bacteria"/>
</dbReference>
<keyword evidence="4 7" id="KW-0812">Transmembrane</keyword>
<dbReference type="Gene3D" id="1.10.3720.10">
    <property type="entry name" value="MetI-like"/>
    <property type="match status" value="1"/>
</dbReference>
<feature type="transmembrane region" description="Helical" evidence="7">
    <location>
        <begin position="73"/>
        <end position="94"/>
    </location>
</feature>
<dbReference type="PROSITE" id="PS50928">
    <property type="entry name" value="ABC_TM1"/>
    <property type="match status" value="1"/>
</dbReference>
<proteinExistence type="inferred from homology"/>
<evidence type="ECO:0000256" key="5">
    <source>
        <dbReference type="ARBA" id="ARBA00022989"/>
    </source>
</evidence>
<feature type="transmembrane region" description="Helical" evidence="7">
    <location>
        <begin position="213"/>
        <end position="235"/>
    </location>
</feature>
<name>A0A1I7IFL0_9BACL</name>
<dbReference type="GO" id="GO:0005886">
    <property type="term" value="C:plasma membrane"/>
    <property type="evidence" value="ECO:0007669"/>
    <property type="project" value="UniProtKB-SubCell"/>
</dbReference>
<keyword evidence="5 7" id="KW-1133">Transmembrane helix</keyword>
<evidence type="ECO:0000259" key="8">
    <source>
        <dbReference type="PROSITE" id="PS50928"/>
    </source>
</evidence>
<dbReference type="PANTHER" id="PTHR30193:SF37">
    <property type="entry name" value="INNER MEMBRANE ABC TRANSPORTER PERMEASE PROTEIN YCJO"/>
    <property type="match status" value="1"/>
</dbReference>
<dbReference type="InterPro" id="IPR035906">
    <property type="entry name" value="MetI-like_sf"/>
</dbReference>
<feature type="transmembrane region" description="Helical" evidence="7">
    <location>
        <begin position="262"/>
        <end position="282"/>
    </location>
</feature>
<keyword evidence="2 7" id="KW-0813">Transport</keyword>
<evidence type="ECO:0000313" key="10">
    <source>
        <dbReference type="Proteomes" id="UP000183508"/>
    </source>
</evidence>
<reference evidence="10" key="1">
    <citation type="submission" date="2016-10" db="EMBL/GenBank/DDBJ databases">
        <authorList>
            <person name="Varghese N."/>
        </authorList>
    </citation>
    <scope>NUCLEOTIDE SEQUENCE [LARGE SCALE GENOMIC DNA]</scope>
    <source>
        <strain evidence="10">DSM 17980</strain>
    </source>
</reference>
<keyword evidence="6 7" id="KW-0472">Membrane</keyword>
<comment type="subcellular location">
    <subcellularLocation>
        <location evidence="1 7">Cell membrane</location>
        <topology evidence="1 7">Multi-pass membrane protein</topology>
    </subcellularLocation>
</comment>
<dbReference type="Proteomes" id="UP000183508">
    <property type="component" value="Unassembled WGS sequence"/>
</dbReference>
<dbReference type="EMBL" id="FPBV01000006">
    <property type="protein sequence ID" value="SFU71715.1"/>
    <property type="molecule type" value="Genomic_DNA"/>
</dbReference>
<evidence type="ECO:0000256" key="6">
    <source>
        <dbReference type="ARBA" id="ARBA00023136"/>
    </source>
</evidence>
<keyword evidence="9" id="KW-0762">Sugar transport</keyword>
<evidence type="ECO:0000256" key="3">
    <source>
        <dbReference type="ARBA" id="ARBA00022475"/>
    </source>
</evidence>
<evidence type="ECO:0000256" key="1">
    <source>
        <dbReference type="ARBA" id="ARBA00004651"/>
    </source>
</evidence>
<dbReference type="InterPro" id="IPR051393">
    <property type="entry name" value="ABC_transporter_permease"/>
</dbReference>
<feature type="transmembrane region" description="Helical" evidence="7">
    <location>
        <begin position="106"/>
        <end position="126"/>
    </location>
</feature>
<comment type="similarity">
    <text evidence="7">Belongs to the binding-protein-dependent transport system permease family.</text>
</comment>